<gene>
    <name evidence="5" type="ORF">RYS15_01120</name>
</gene>
<feature type="active site" description="Nucleophile" evidence="2">
    <location>
        <position position="50"/>
    </location>
</feature>
<keyword evidence="3" id="KW-0812">Transmembrane</keyword>
<proteinExistence type="predicted"/>
<dbReference type="RefSeq" id="WP_316972247.1">
    <property type="nucleotide sequence ID" value="NZ_JAWIIJ010000001.1"/>
</dbReference>
<protein>
    <submittedName>
        <fullName evidence="5">Patatin-like phospholipase family protein</fullName>
    </submittedName>
</protein>
<keyword evidence="1 2" id="KW-0443">Lipid metabolism</keyword>
<dbReference type="Proteomes" id="UP001269819">
    <property type="component" value="Unassembled WGS sequence"/>
</dbReference>
<dbReference type="EMBL" id="JAWIIJ010000001">
    <property type="protein sequence ID" value="MDV2077259.1"/>
    <property type="molecule type" value="Genomic_DNA"/>
</dbReference>
<evidence type="ECO:0000256" key="2">
    <source>
        <dbReference type="PROSITE-ProRule" id="PRU01161"/>
    </source>
</evidence>
<feature type="domain" description="PNPLA" evidence="4">
    <location>
        <begin position="13"/>
        <end position="216"/>
    </location>
</feature>
<feature type="short sequence motif" description="GXSXG" evidence="2">
    <location>
        <begin position="48"/>
        <end position="52"/>
    </location>
</feature>
<feature type="short sequence motif" description="DGA/G" evidence="2">
    <location>
        <begin position="203"/>
        <end position="205"/>
    </location>
</feature>
<keyword evidence="3" id="KW-0472">Membrane</keyword>
<dbReference type="InterPro" id="IPR002641">
    <property type="entry name" value="PNPLA_dom"/>
</dbReference>
<dbReference type="SUPFAM" id="SSF52151">
    <property type="entry name" value="FabD/lysophospholipase-like"/>
    <property type="match status" value="1"/>
</dbReference>
<dbReference type="InterPro" id="IPR016035">
    <property type="entry name" value="Acyl_Trfase/lysoPLipase"/>
</dbReference>
<evidence type="ECO:0000259" key="4">
    <source>
        <dbReference type="PROSITE" id="PS51635"/>
    </source>
</evidence>
<organism evidence="5 6">
    <name type="scientific">Marinobacter xestospongiae</name>
    <dbReference type="NCBI Taxonomy" id="994319"/>
    <lineage>
        <taxon>Bacteria</taxon>
        <taxon>Pseudomonadati</taxon>
        <taxon>Pseudomonadota</taxon>
        <taxon>Gammaproteobacteria</taxon>
        <taxon>Pseudomonadales</taxon>
        <taxon>Marinobacteraceae</taxon>
        <taxon>Marinobacter</taxon>
    </lineage>
</organism>
<evidence type="ECO:0000313" key="5">
    <source>
        <dbReference type="EMBL" id="MDV2077259.1"/>
    </source>
</evidence>
<feature type="transmembrane region" description="Helical" evidence="3">
    <location>
        <begin position="44"/>
        <end position="65"/>
    </location>
</feature>
<comment type="caution">
    <text evidence="5">The sequence shown here is derived from an EMBL/GenBank/DDBJ whole genome shotgun (WGS) entry which is preliminary data.</text>
</comment>
<feature type="active site" description="Proton acceptor" evidence="2">
    <location>
        <position position="203"/>
    </location>
</feature>
<dbReference type="PROSITE" id="PS51635">
    <property type="entry name" value="PNPLA"/>
    <property type="match status" value="1"/>
</dbReference>
<comment type="caution">
    <text evidence="2">Lacks conserved residue(s) required for the propagation of feature annotation.</text>
</comment>
<feature type="transmembrane region" description="Helical" evidence="3">
    <location>
        <begin position="12"/>
        <end position="32"/>
    </location>
</feature>
<accession>A0ABU3VSM5</accession>
<reference evidence="5 6" key="1">
    <citation type="submission" date="2023-10" db="EMBL/GenBank/DDBJ databases">
        <title>Characteristics and mechanism of a salt-tolerant marine origin heterotrophic nitrifying- aerobic denitrifying bacteria Marinobacter xestospongiae HN1.</title>
        <authorList>
            <person name="Qi R."/>
        </authorList>
    </citation>
    <scope>NUCLEOTIDE SEQUENCE [LARGE SCALE GENOMIC DNA]</scope>
    <source>
        <strain evidence="5 6">HN1</strain>
    </source>
</reference>
<evidence type="ECO:0000256" key="3">
    <source>
        <dbReference type="SAM" id="Phobius"/>
    </source>
</evidence>
<evidence type="ECO:0000313" key="6">
    <source>
        <dbReference type="Proteomes" id="UP001269819"/>
    </source>
</evidence>
<name>A0ABU3VSM5_9GAMM</name>
<dbReference type="Pfam" id="PF01734">
    <property type="entry name" value="Patatin"/>
    <property type="match status" value="1"/>
</dbReference>
<keyword evidence="6" id="KW-1185">Reference proteome</keyword>
<keyword evidence="2" id="KW-0378">Hydrolase</keyword>
<keyword evidence="3" id="KW-1133">Transmembrane helix</keyword>
<sequence length="315" mass="33039">MSRQNGSPARALVLGCGGVAGGAWSIAMLAELERQLGWDVRNASVLVGTSAGAVVAALLAAGVGVKALTACQQGQVGQCQWQHDRDSGGALPPWPAARFTGSGLLGRGLRGEVSPLTAFCGLLPLGRLDMAPFRRLIDGAIPAGQWPDHPATWLVTVDTDSGERVAFGHPGAPAAAMNDAVCASYAVPAWCPPVSIQGRRYMDGGVASPTSADLVVDTAVDEVVILAPMAARQPDHPRAPLPWIERRVRRYMTAIVDREEALLRAVGKRVIRLEPGGADLTAFGYNLMDPGRRRRVLAQARLSAPALVARAIADA</sequence>
<evidence type="ECO:0000256" key="1">
    <source>
        <dbReference type="ARBA" id="ARBA00023098"/>
    </source>
</evidence>
<keyword evidence="2" id="KW-0442">Lipid degradation</keyword>
<dbReference type="Gene3D" id="3.40.1090.10">
    <property type="entry name" value="Cytosolic phospholipase A2 catalytic domain"/>
    <property type="match status" value="2"/>
</dbReference>